<evidence type="ECO:0008006" key="3">
    <source>
        <dbReference type="Google" id="ProtNLM"/>
    </source>
</evidence>
<sequence>MRFEYKVITLKASVWKSKPDQVDHDFQGQLNQQGLLGWSLVGVTPYGASVKAFMKREK</sequence>
<reference evidence="1" key="1">
    <citation type="journal article" date="2014" name="Int. J. Syst. Evol. Microbiol.">
        <title>Complete genome of a new Firmicutes species belonging to the dominant human colonic microbiota ('Ruminococcus bicirculans') reveals two chromosomes and a selective capacity to utilize plant glucans.</title>
        <authorList>
            <consortium name="NISC Comparative Sequencing Program"/>
            <person name="Wegmann U."/>
            <person name="Louis P."/>
            <person name="Goesmann A."/>
            <person name="Henrissat B."/>
            <person name="Duncan S.H."/>
            <person name="Flint H.J."/>
        </authorList>
    </citation>
    <scope>NUCLEOTIDE SEQUENCE</scope>
    <source>
        <strain evidence="1">NBRC 108216</strain>
    </source>
</reference>
<dbReference type="Proteomes" id="UP001161390">
    <property type="component" value="Unassembled WGS sequence"/>
</dbReference>
<dbReference type="EMBL" id="BSNJ01000003">
    <property type="protein sequence ID" value="GLQ20417.1"/>
    <property type="molecule type" value="Genomic_DNA"/>
</dbReference>
<protein>
    <recommendedName>
        <fullName evidence="3">DUF4177 domain-containing protein</fullName>
    </recommendedName>
</protein>
<evidence type="ECO:0000313" key="1">
    <source>
        <dbReference type="EMBL" id="GLQ20417.1"/>
    </source>
</evidence>
<reference evidence="1" key="2">
    <citation type="submission" date="2023-01" db="EMBL/GenBank/DDBJ databases">
        <title>Draft genome sequence of Algimonas porphyrae strain NBRC 108216.</title>
        <authorList>
            <person name="Sun Q."/>
            <person name="Mori K."/>
        </authorList>
    </citation>
    <scope>NUCLEOTIDE SEQUENCE</scope>
    <source>
        <strain evidence="1">NBRC 108216</strain>
    </source>
</reference>
<proteinExistence type="predicted"/>
<name>A0ABQ5V0C7_9PROT</name>
<organism evidence="1 2">
    <name type="scientific">Algimonas porphyrae</name>
    <dbReference type="NCBI Taxonomy" id="1128113"/>
    <lineage>
        <taxon>Bacteria</taxon>
        <taxon>Pseudomonadati</taxon>
        <taxon>Pseudomonadota</taxon>
        <taxon>Alphaproteobacteria</taxon>
        <taxon>Maricaulales</taxon>
        <taxon>Robiginitomaculaceae</taxon>
        <taxon>Algimonas</taxon>
    </lineage>
</organism>
<gene>
    <name evidence="1" type="ORF">GCM10007854_13720</name>
</gene>
<keyword evidence="2" id="KW-1185">Reference proteome</keyword>
<dbReference type="RefSeq" id="WP_284370991.1">
    <property type="nucleotide sequence ID" value="NZ_BSNJ01000003.1"/>
</dbReference>
<comment type="caution">
    <text evidence="1">The sequence shown here is derived from an EMBL/GenBank/DDBJ whole genome shotgun (WGS) entry which is preliminary data.</text>
</comment>
<evidence type="ECO:0000313" key="2">
    <source>
        <dbReference type="Proteomes" id="UP001161390"/>
    </source>
</evidence>
<accession>A0ABQ5V0C7</accession>